<dbReference type="Pfam" id="PF04018">
    <property type="entry name" value="VCA0040-like"/>
    <property type="match status" value="1"/>
</dbReference>
<dbReference type="OrthoDB" id="9793746at2"/>
<dbReference type="InterPro" id="IPR007163">
    <property type="entry name" value="VCA0040-like"/>
</dbReference>
<reference evidence="3 4" key="1">
    <citation type="submission" date="2019-02" db="EMBL/GenBank/DDBJ databases">
        <title>Deep-cultivation of Planctomycetes and their phenomic and genomic characterization uncovers novel biology.</title>
        <authorList>
            <person name="Wiegand S."/>
            <person name="Jogler M."/>
            <person name="Boedeker C."/>
            <person name="Pinto D."/>
            <person name="Vollmers J."/>
            <person name="Rivas-Marin E."/>
            <person name="Kohn T."/>
            <person name="Peeters S.H."/>
            <person name="Heuer A."/>
            <person name="Rast P."/>
            <person name="Oberbeckmann S."/>
            <person name="Bunk B."/>
            <person name="Jeske O."/>
            <person name="Meyerdierks A."/>
            <person name="Storesund J.E."/>
            <person name="Kallscheuer N."/>
            <person name="Luecker S."/>
            <person name="Lage O.M."/>
            <person name="Pohl T."/>
            <person name="Merkel B.J."/>
            <person name="Hornburger P."/>
            <person name="Mueller R.-W."/>
            <person name="Bruemmer F."/>
            <person name="Labrenz M."/>
            <person name="Spormann A.M."/>
            <person name="Op Den Camp H."/>
            <person name="Overmann J."/>
            <person name="Amann R."/>
            <person name="Jetten M.S.M."/>
            <person name="Mascher T."/>
            <person name="Medema M.H."/>
            <person name="Devos D.P."/>
            <person name="Kaster A.-K."/>
            <person name="Ovreas L."/>
            <person name="Rohde M."/>
            <person name="Galperin M.Y."/>
            <person name="Jogler C."/>
        </authorList>
    </citation>
    <scope>NUCLEOTIDE SEQUENCE [LARGE SCALE GENOMIC DNA]</scope>
    <source>
        <strain evidence="3 4">Pla52n</strain>
    </source>
</reference>
<feature type="transmembrane region" description="Helical" evidence="2">
    <location>
        <begin position="189"/>
        <end position="220"/>
    </location>
</feature>
<protein>
    <recommendedName>
        <fullName evidence="5">DUF368 domain-containing protein</fullName>
    </recommendedName>
</protein>
<feature type="transmembrane region" description="Helical" evidence="2">
    <location>
        <begin position="107"/>
        <end position="130"/>
    </location>
</feature>
<feature type="transmembrane region" description="Helical" evidence="2">
    <location>
        <begin position="319"/>
        <end position="340"/>
    </location>
</feature>
<comment type="caution">
    <text evidence="3">The sequence shown here is derived from an EMBL/GenBank/DDBJ whole genome shotgun (WGS) entry which is preliminary data.</text>
</comment>
<evidence type="ECO:0000313" key="3">
    <source>
        <dbReference type="EMBL" id="TWU02431.1"/>
    </source>
</evidence>
<accession>A0A5C6ASG0</accession>
<gene>
    <name evidence="3" type="ORF">Pla52n_34810</name>
</gene>
<dbReference type="PANTHER" id="PTHR37308:SF1">
    <property type="entry name" value="POLYPRENYL-PHOSPHATE TRANSPORTER"/>
    <property type="match status" value="1"/>
</dbReference>
<keyword evidence="2" id="KW-0472">Membrane</keyword>
<dbReference type="PANTHER" id="PTHR37308">
    <property type="entry name" value="INTEGRAL MEMBRANE PROTEIN"/>
    <property type="match status" value="1"/>
</dbReference>
<feature type="transmembrane region" description="Helical" evidence="2">
    <location>
        <begin position="240"/>
        <end position="261"/>
    </location>
</feature>
<name>A0A5C6ASG0_9BACT</name>
<sequence>MQTTEHDSPAHPSSVPVIPDASDTPQNDAAIASDRSAGIRGDLLNVARGFCMGAADTVPGVSGGTVALILGHYRRLINAISHVDGDAIAMLRNRRWRDAWNHIDGRFLFALGAGIGTGIVCLAGAMHWLLDNRLPETFAVFFGLVLASAWIVMRHVHQWTTSRIVACTLGIAAAAGISFLAPAAGSTSLVYLFLSGSIAICAMILPGISGAFVLLLLGVYGPITGMIKDAAKGNVGPTELVQMGVFSVGCLFGLLAFSRVLRHLLSHHQDVTMAALVGLMLGSIAKLWPLQVPTPETADLDLKYRVMQYVAPGDWNGSLITPVALCIGAIVAVLALEKIASGVSPPKTR</sequence>
<evidence type="ECO:0000256" key="2">
    <source>
        <dbReference type="SAM" id="Phobius"/>
    </source>
</evidence>
<keyword evidence="4" id="KW-1185">Reference proteome</keyword>
<feature type="transmembrane region" description="Helical" evidence="2">
    <location>
        <begin position="137"/>
        <end position="156"/>
    </location>
</feature>
<dbReference type="AlphaFoldDB" id="A0A5C6ASG0"/>
<dbReference type="Proteomes" id="UP000320176">
    <property type="component" value="Unassembled WGS sequence"/>
</dbReference>
<proteinExistence type="predicted"/>
<feature type="transmembrane region" description="Helical" evidence="2">
    <location>
        <begin position="273"/>
        <end position="290"/>
    </location>
</feature>
<dbReference type="EMBL" id="SJPN01000004">
    <property type="protein sequence ID" value="TWU02431.1"/>
    <property type="molecule type" value="Genomic_DNA"/>
</dbReference>
<organism evidence="3 4">
    <name type="scientific">Stieleria varia</name>
    <dbReference type="NCBI Taxonomy" id="2528005"/>
    <lineage>
        <taxon>Bacteria</taxon>
        <taxon>Pseudomonadati</taxon>
        <taxon>Planctomycetota</taxon>
        <taxon>Planctomycetia</taxon>
        <taxon>Pirellulales</taxon>
        <taxon>Pirellulaceae</taxon>
        <taxon>Stieleria</taxon>
    </lineage>
</organism>
<evidence type="ECO:0000256" key="1">
    <source>
        <dbReference type="SAM" id="MobiDB-lite"/>
    </source>
</evidence>
<keyword evidence="2" id="KW-0812">Transmembrane</keyword>
<dbReference type="RefSeq" id="WP_146520764.1">
    <property type="nucleotide sequence ID" value="NZ_CP151726.1"/>
</dbReference>
<feature type="transmembrane region" description="Helical" evidence="2">
    <location>
        <begin position="162"/>
        <end position="182"/>
    </location>
</feature>
<evidence type="ECO:0000313" key="4">
    <source>
        <dbReference type="Proteomes" id="UP000320176"/>
    </source>
</evidence>
<evidence type="ECO:0008006" key="5">
    <source>
        <dbReference type="Google" id="ProtNLM"/>
    </source>
</evidence>
<keyword evidence="2" id="KW-1133">Transmembrane helix</keyword>
<feature type="region of interest" description="Disordered" evidence="1">
    <location>
        <begin position="1"/>
        <end position="28"/>
    </location>
</feature>